<feature type="transmembrane region" description="Helical" evidence="5">
    <location>
        <begin position="158"/>
        <end position="178"/>
    </location>
</feature>
<feature type="transmembrane region" description="Helical" evidence="5">
    <location>
        <begin position="498"/>
        <end position="521"/>
    </location>
</feature>
<organism evidence="7 8">
    <name type="scientific">Mythimna separata</name>
    <name type="common">Oriental armyworm</name>
    <name type="synonym">Pseudaletia separata</name>
    <dbReference type="NCBI Taxonomy" id="271217"/>
    <lineage>
        <taxon>Eukaryota</taxon>
        <taxon>Metazoa</taxon>
        <taxon>Ecdysozoa</taxon>
        <taxon>Arthropoda</taxon>
        <taxon>Hexapoda</taxon>
        <taxon>Insecta</taxon>
        <taxon>Pterygota</taxon>
        <taxon>Neoptera</taxon>
        <taxon>Endopterygota</taxon>
        <taxon>Lepidoptera</taxon>
        <taxon>Glossata</taxon>
        <taxon>Ditrysia</taxon>
        <taxon>Noctuoidea</taxon>
        <taxon>Noctuidae</taxon>
        <taxon>Noctuinae</taxon>
        <taxon>Hadenini</taxon>
        <taxon>Mythimna</taxon>
    </lineage>
</organism>
<evidence type="ECO:0000256" key="3">
    <source>
        <dbReference type="ARBA" id="ARBA00022989"/>
    </source>
</evidence>
<feature type="transmembrane region" description="Helical" evidence="5">
    <location>
        <begin position="38"/>
        <end position="56"/>
    </location>
</feature>
<feature type="transmembrane region" description="Helical" evidence="5">
    <location>
        <begin position="387"/>
        <end position="409"/>
    </location>
</feature>
<feature type="transmembrane region" description="Helical" evidence="5">
    <location>
        <begin position="359"/>
        <end position="381"/>
    </location>
</feature>
<feature type="transmembrane region" description="Helical" evidence="5">
    <location>
        <begin position="185"/>
        <end position="204"/>
    </location>
</feature>
<keyword evidence="8" id="KW-1185">Reference proteome</keyword>
<reference evidence="7" key="1">
    <citation type="submission" date="2023-03" db="EMBL/GenBank/DDBJ databases">
        <title>Chromosome-level genomes of two armyworms, Mythimna separata and Mythimna loreyi, provide insights into the biosynthesis and reception of sex pheromones.</title>
        <authorList>
            <person name="Zhao H."/>
        </authorList>
    </citation>
    <scope>NUCLEOTIDE SEQUENCE</scope>
    <source>
        <strain evidence="7">BeijingLab</strain>
        <tissue evidence="7">Pupa</tissue>
    </source>
</reference>
<gene>
    <name evidence="7" type="ORF">PYW07_001465</name>
</gene>
<dbReference type="Proteomes" id="UP001231518">
    <property type="component" value="Chromosome 11"/>
</dbReference>
<dbReference type="InterPro" id="IPR036259">
    <property type="entry name" value="MFS_trans_sf"/>
</dbReference>
<dbReference type="InterPro" id="IPR020846">
    <property type="entry name" value="MFS_dom"/>
</dbReference>
<evidence type="ECO:0000313" key="7">
    <source>
        <dbReference type="EMBL" id="KAJ8727346.1"/>
    </source>
</evidence>
<dbReference type="PANTHER" id="PTHR24064">
    <property type="entry name" value="SOLUTE CARRIER FAMILY 22 MEMBER"/>
    <property type="match status" value="1"/>
</dbReference>
<evidence type="ECO:0000313" key="8">
    <source>
        <dbReference type="Proteomes" id="UP001231518"/>
    </source>
</evidence>
<feature type="transmembrane region" description="Helical" evidence="5">
    <location>
        <begin position="244"/>
        <end position="265"/>
    </location>
</feature>
<dbReference type="SUPFAM" id="SSF103473">
    <property type="entry name" value="MFS general substrate transporter"/>
    <property type="match status" value="1"/>
</dbReference>
<feature type="transmembrane region" description="Helical" evidence="5">
    <location>
        <begin position="271"/>
        <end position="292"/>
    </location>
</feature>
<keyword evidence="4 5" id="KW-0472">Membrane</keyword>
<evidence type="ECO:0000256" key="1">
    <source>
        <dbReference type="ARBA" id="ARBA00004141"/>
    </source>
</evidence>
<dbReference type="Pfam" id="PF00083">
    <property type="entry name" value="Sugar_tr"/>
    <property type="match status" value="1"/>
</dbReference>
<name>A0AAD7YSJ5_MYTSE</name>
<feature type="transmembrane region" description="Helical" evidence="5">
    <location>
        <begin position="216"/>
        <end position="237"/>
    </location>
</feature>
<feature type="transmembrane region" description="Helical" evidence="5">
    <location>
        <begin position="416"/>
        <end position="435"/>
    </location>
</feature>
<comment type="subcellular location">
    <subcellularLocation>
        <location evidence="1">Membrane</location>
        <topology evidence="1">Multi-pass membrane protein</topology>
    </subcellularLocation>
</comment>
<dbReference type="GO" id="GO:0016020">
    <property type="term" value="C:membrane"/>
    <property type="evidence" value="ECO:0007669"/>
    <property type="project" value="UniProtKB-SubCell"/>
</dbReference>
<dbReference type="GO" id="GO:0022857">
    <property type="term" value="F:transmembrane transporter activity"/>
    <property type="evidence" value="ECO:0007669"/>
    <property type="project" value="InterPro"/>
</dbReference>
<dbReference type="PROSITE" id="PS50850">
    <property type="entry name" value="MFS"/>
    <property type="match status" value="1"/>
</dbReference>
<dbReference type="Gene3D" id="1.20.1250.20">
    <property type="entry name" value="MFS general substrate transporter like domains"/>
    <property type="match status" value="1"/>
</dbReference>
<evidence type="ECO:0000259" key="6">
    <source>
        <dbReference type="PROSITE" id="PS50850"/>
    </source>
</evidence>
<proteinExistence type="predicted"/>
<accession>A0AAD7YSJ5</accession>
<comment type="caution">
    <text evidence="7">The sequence shown here is derived from an EMBL/GenBank/DDBJ whole genome shotgun (WGS) entry which is preliminary data.</text>
</comment>
<evidence type="ECO:0000256" key="5">
    <source>
        <dbReference type="SAM" id="Phobius"/>
    </source>
</evidence>
<dbReference type="InterPro" id="IPR005828">
    <property type="entry name" value="MFS_sugar_transport-like"/>
</dbReference>
<feature type="transmembrane region" description="Helical" evidence="5">
    <location>
        <begin position="441"/>
        <end position="461"/>
    </location>
</feature>
<protein>
    <recommendedName>
        <fullName evidence="6">Major facilitator superfamily (MFS) profile domain-containing protein</fullName>
    </recommendedName>
</protein>
<keyword evidence="3 5" id="KW-1133">Transmembrane helix</keyword>
<sequence length="569" mass="64631">MDAKQTAAEIENKVDKEKETVDYDDLISYAGECGRYQWLLFFSTFPFYAYGTFVYFSQMFMTEVSPNHWCRIPELENLTAIQRRDLGVPKDENARFGYSQCKMFEANWTEVLATGQTPDPTWSTVPCQHGWEFNLTEIPYPTISSELEWVCDKNSYQATAQSIFFVGSILGGFVIGWIADRFGRVPAAVVSNLIGCVAGVASTYTQNWTQFAATRFIMGMAYDNCMVMAYLLILEYVAPKYRTILANLSFAIFYSLFVTVLPWLVLACGHWKTISLVTSLPLALALLAPLYLPESPRWLLSKGRIDEAVEKVLVIGRINKKEIPPKVIEQFKLSAMNAKEEQSESCLEILKRPVIRKMFILVCIEFMCCTIVFDGLVRSIGQLDFDFFMSFSLVSFTECPSMLIVAFVMDCFGRRWLTIVMLTISCIFCILTIFFSGIQTVIFVVVARFAVNMACSASMQWPAEMLPTSVRGSGVSIVHICGYLATVLSPYIVYLKVYIYWLPLMVLGCIAGLGVVVAFWLPETARKDMPHTFDDAEELTKNQRLWTLPFLEFRKQKKGEVNESFESEL</sequence>
<evidence type="ECO:0000256" key="4">
    <source>
        <dbReference type="ARBA" id="ARBA00023136"/>
    </source>
</evidence>
<feature type="domain" description="Major facilitator superfamily (MFS) profile" evidence="6">
    <location>
        <begin position="44"/>
        <end position="526"/>
    </location>
</feature>
<dbReference type="EMBL" id="JARGEI010000008">
    <property type="protein sequence ID" value="KAJ8727346.1"/>
    <property type="molecule type" value="Genomic_DNA"/>
</dbReference>
<feature type="transmembrane region" description="Helical" evidence="5">
    <location>
        <begin position="473"/>
        <end position="492"/>
    </location>
</feature>
<evidence type="ECO:0000256" key="2">
    <source>
        <dbReference type="ARBA" id="ARBA00022692"/>
    </source>
</evidence>
<keyword evidence="2 5" id="KW-0812">Transmembrane</keyword>
<dbReference type="AlphaFoldDB" id="A0AAD7YSJ5"/>